<dbReference type="GO" id="GO:0006313">
    <property type="term" value="P:DNA transposition"/>
    <property type="evidence" value="ECO:0007669"/>
    <property type="project" value="InterPro"/>
</dbReference>
<sequence length="315" mass="34818">MTEKTYVGIDVAKHKLDVAVLDTGESFQQPNTQDGCKAVVERLQGLLPEVLVVLEATGGLEQGVVIALTEAKIPVVKVNPKQVKDFIRASGRKAKTDVLDAMMLALFGKALQPEVRELPDADSRHLTELLARRRQVSDLITQEKNRLSVARDVRVRRDIQETIDFLEDKQKGLEQELQDFLEKNASWKARKELLMSMPGIGKVTAWTLLCCLPELGMLSGKQISALAGVAPFNHDSGQLKGKRAIWGGRAEVRKVLFMACLNAVRKNPALQEVYQRLVGRGKAKKVALVACMRKMLVMVNAMVKSNTAWTLNPAG</sequence>
<dbReference type="AlphaFoldDB" id="A0A511NBP7"/>
<feature type="coiled-coil region" evidence="1">
    <location>
        <begin position="156"/>
        <end position="190"/>
    </location>
</feature>
<dbReference type="PANTHER" id="PTHR33055">
    <property type="entry name" value="TRANSPOSASE FOR INSERTION SEQUENCE ELEMENT IS1111A"/>
    <property type="match status" value="1"/>
</dbReference>
<comment type="caution">
    <text evidence="4">The sequence shown here is derived from an EMBL/GenBank/DDBJ whole genome shotgun (WGS) entry which is preliminary data.</text>
</comment>
<dbReference type="NCBIfam" id="NF033542">
    <property type="entry name" value="transpos_IS110"/>
    <property type="match status" value="1"/>
</dbReference>
<dbReference type="OrthoDB" id="9795150at2"/>
<gene>
    <name evidence="4" type="ORF">DC3_58380</name>
</gene>
<dbReference type="InterPro" id="IPR047650">
    <property type="entry name" value="Transpos_IS110"/>
</dbReference>
<keyword evidence="1" id="KW-0175">Coiled coil</keyword>
<dbReference type="EMBL" id="BJXB01000085">
    <property type="protein sequence ID" value="GEM50203.1"/>
    <property type="molecule type" value="Genomic_DNA"/>
</dbReference>
<feature type="domain" description="Transposase IS110-like N-terminal" evidence="2">
    <location>
        <begin position="7"/>
        <end position="148"/>
    </location>
</feature>
<evidence type="ECO:0000256" key="1">
    <source>
        <dbReference type="SAM" id="Coils"/>
    </source>
</evidence>
<dbReference type="InterPro" id="IPR002525">
    <property type="entry name" value="Transp_IS110-like_N"/>
</dbReference>
<keyword evidence="5" id="KW-1185">Reference proteome</keyword>
<name>A0A511NBP7_DEIC1</name>
<dbReference type="InterPro" id="IPR003346">
    <property type="entry name" value="Transposase_20"/>
</dbReference>
<dbReference type="PANTHER" id="PTHR33055:SF13">
    <property type="entry name" value="TRANSPOSASE"/>
    <property type="match status" value="1"/>
</dbReference>
<organism evidence="4 5">
    <name type="scientific">Deinococcus cellulosilyticus (strain DSM 18568 / NBRC 106333 / KACC 11606 / 5516J-15)</name>
    <dbReference type="NCBI Taxonomy" id="1223518"/>
    <lineage>
        <taxon>Bacteria</taxon>
        <taxon>Thermotogati</taxon>
        <taxon>Deinococcota</taxon>
        <taxon>Deinococci</taxon>
        <taxon>Deinococcales</taxon>
        <taxon>Deinococcaceae</taxon>
        <taxon>Deinococcus</taxon>
    </lineage>
</organism>
<feature type="domain" description="Transposase IS116/IS110/IS902 C-terminal" evidence="3">
    <location>
        <begin position="192"/>
        <end position="275"/>
    </location>
</feature>
<dbReference type="Pfam" id="PF02371">
    <property type="entry name" value="Transposase_20"/>
    <property type="match status" value="1"/>
</dbReference>
<evidence type="ECO:0000313" key="4">
    <source>
        <dbReference type="EMBL" id="GEM50203.1"/>
    </source>
</evidence>
<reference evidence="4 5" key="1">
    <citation type="submission" date="2019-07" db="EMBL/GenBank/DDBJ databases">
        <title>Whole genome shotgun sequence of Deinococcus cellulosilyticus NBRC 106333.</title>
        <authorList>
            <person name="Hosoyama A."/>
            <person name="Uohara A."/>
            <person name="Ohji S."/>
            <person name="Ichikawa N."/>
        </authorList>
    </citation>
    <scope>NUCLEOTIDE SEQUENCE [LARGE SCALE GENOMIC DNA]</scope>
    <source>
        <strain evidence="4 5">NBRC 106333</strain>
    </source>
</reference>
<accession>A0A511NBP7</accession>
<dbReference type="Proteomes" id="UP000321306">
    <property type="component" value="Unassembled WGS sequence"/>
</dbReference>
<evidence type="ECO:0000259" key="3">
    <source>
        <dbReference type="Pfam" id="PF02371"/>
    </source>
</evidence>
<dbReference type="RefSeq" id="WP_146892272.1">
    <property type="nucleotide sequence ID" value="NZ_BJXB01000085.1"/>
</dbReference>
<dbReference type="Pfam" id="PF01548">
    <property type="entry name" value="DEDD_Tnp_IS110"/>
    <property type="match status" value="1"/>
</dbReference>
<protein>
    <submittedName>
        <fullName evidence="4">IS110 family transposase</fullName>
    </submittedName>
</protein>
<dbReference type="GO" id="GO:0003677">
    <property type="term" value="F:DNA binding"/>
    <property type="evidence" value="ECO:0007669"/>
    <property type="project" value="InterPro"/>
</dbReference>
<evidence type="ECO:0000259" key="2">
    <source>
        <dbReference type="Pfam" id="PF01548"/>
    </source>
</evidence>
<evidence type="ECO:0000313" key="5">
    <source>
        <dbReference type="Proteomes" id="UP000321306"/>
    </source>
</evidence>
<dbReference type="GO" id="GO:0004803">
    <property type="term" value="F:transposase activity"/>
    <property type="evidence" value="ECO:0007669"/>
    <property type="project" value="InterPro"/>
</dbReference>
<proteinExistence type="predicted"/>